<dbReference type="Proteomes" id="UP001151760">
    <property type="component" value="Unassembled WGS sequence"/>
</dbReference>
<feature type="region of interest" description="Disordered" evidence="1">
    <location>
        <begin position="120"/>
        <end position="146"/>
    </location>
</feature>
<gene>
    <name evidence="2" type="ORF">Tco_1123062</name>
</gene>
<evidence type="ECO:0000256" key="1">
    <source>
        <dbReference type="SAM" id="MobiDB-lite"/>
    </source>
</evidence>
<proteinExistence type="predicted"/>
<evidence type="ECO:0000313" key="3">
    <source>
        <dbReference type="Proteomes" id="UP001151760"/>
    </source>
</evidence>
<protein>
    <submittedName>
        <fullName evidence="2">Uncharacterized protein</fullName>
    </submittedName>
</protein>
<reference evidence="2" key="1">
    <citation type="journal article" date="2022" name="Int. J. Mol. Sci.">
        <title>Draft Genome of Tanacetum Coccineum: Genomic Comparison of Closely Related Tanacetum-Family Plants.</title>
        <authorList>
            <person name="Yamashiro T."/>
            <person name="Shiraishi A."/>
            <person name="Nakayama K."/>
            <person name="Satake H."/>
        </authorList>
    </citation>
    <scope>NUCLEOTIDE SEQUENCE</scope>
</reference>
<organism evidence="2 3">
    <name type="scientific">Tanacetum coccineum</name>
    <dbReference type="NCBI Taxonomy" id="301880"/>
    <lineage>
        <taxon>Eukaryota</taxon>
        <taxon>Viridiplantae</taxon>
        <taxon>Streptophyta</taxon>
        <taxon>Embryophyta</taxon>
        <taxon>Tracheophyta</taxon>
        <taxon>Spermatophyta</taxon>
        <taxon>Magnoliopsida</taxon>
        <taxon>eudicotyledons</taxon>
        <taxon>Gunneridae</taxon>
        <taxon>Pentapetalae</taxon>
        <taxon>asterids</taxon>
        <taxon>campanulids</taxon>
        <taxon>Asterales</taxon>
        <taxon>Asteraceae</taxon>
        <taxon>Asteroideae</taxon>
        <taxon>Anthemideae</taxon>
        <taxon>Anthemidinae</taxon>
        <taxon>Tanacetum</taxon>
    </lineage>
</organism>
<keyword evidence="3" id="KW-1185">Reference proteome</keyword>
<feature type="compositionally biased region" description="Polar residues" evidence="1">
    <location>
        <begin position="121"/>
        <end position="131"/>
    </location>
</feature>
<dbReference type="EMBL" id="BQNB010021459">
    <property type="protein sequence ID" value="GJU06632.1"/>
    <property type="molecule type" value="Genomic_DNA"/>
</dbReference>
<evidence type="ECO:0000313" key="2">
    <source>
        <dbReference type="EMBL" id="GJU06632.1"/>
    </source>
</evidence>
<reference evidence="2" key="2">
    <citation type="submission" date="2022-01" db="EMBL/GenBank/DDBJ databases">
        <authorList>
            <person name="Yamashiro T."/>
            <person name="Shiraishi A."/>
            <person name="Satake H."/>
            <person name="Nakayama K."/>
        </authorList>
    </citation>
    <scope>NUCLEOTIDE SEQUENCE</scope>
</reference>
<comment type="caution">
    <text evidence="2">The sequence shown here is derived from an EMBL/GenBank/DDBJ whole genome shotgun (WGS) entry which is preliminary data.</text>
</comment>
<accession>A0ABQ5J541</accession>
<name>A0ABQ5J541_9ASTR</name>
<sequence length="269" mass="29322">MGTSTTRVILFGTLPTTIPSTVPIVDSPTIPPIATTIQYTSPFVCTDSSDNDTSERPPSQDPYEVIVAQWRSRVATRSSPLSPPIRHILPAPPRLPRRPAILVLLWQLILMTHHEILHSPCDSQTATSTGPSHKRRRSPTSSVPVASLIPGALSPVRANLLPPRKRIRDSNSVTDFEVSFEEDFLPHVPREIGLGVDVEDSYEPYTEPDIDPDVQADIDACITFADDIAARGTDARVEVGTAAEEEAESSVRGIIEIGIDCYSSCCFNS</sequence>